<dbReference type="GO" id="GO:0005634">
    <property type="term" value="C:nucleus"/>
    <property type="evidence" value="ECO:0007669"/>
    <property type="project" value="UniProtKB-SubCell"/>
</dbReference>
<dbReference type="AlphaFoldDB" id="A0A7S0DDM6"/>
<feature type="compositionally biased region" description="Basic and acidic residues" evidence="3">
    <location>
        <begin position="143"/>
        <end position="167"/>
    </location>
</feature>
<dbReference type="PANTHER" id="PTHR13495:SF0">
    <property type="entry name" value="PSME3-INTERACTING PROTEIN"/>
    <property type="match status" value="1"/>
</dbReference>
<feature type="domain" description="FAM192A/Fyv6 N-terminal" evidence="4">
    <location>
        <begin position="76"/>
        <end position="164"/>
    </location>
</feature>
<comment type="subcellular location">
    <subcellularLocation>
        <location evidence="1">Nucleus</location>
    </subcellularLocation>
</comment>
<reference evidence="5" key="1">
    <citation type="submission" date="2021-01" db="EMBL/GenBank/DDBJ databases">
        <authorList>
            <person name="Corre E."/>
            <person name="Pelletier E."/>
            <person name="Niang G."/>
            <person name="Scheremetjew M."/>
            <person name="Finn R."/>
            <person name="Kale V."/>
            <person name="Holt S."/>
            <person name="Cochrane G."/>
            <person name="Meng A."/>
            <person name="Brown T."/>
            <person name="Cohen L."/>
        </authorList>
    </citation>
    <scope>NUCLEOTIDE SEQUENCE</scope>
    <source>
        <strain evidence="5">CCAC1681</strain>
    </source>
</reference>
<sequence>MRPSDDVTTTAVTTAADGGVPLVRVEEPERRFDRERVLGRDAASVFPTLAQAEADKVAGAAQAVLGSMNFVTETELEEIKERRGGTLRVEDGTAEASKPLWAVLQEAKEAKEEAFAQGWKTIKQGQNKPLDEEEIEFLDDVEDTAREEERRRLEREREDVETFRLARETMVVKAAPEPAPPAKRARRDGLVSNAADASAASAPPPKRPKPVARAKIVAVRRKEGGGEGDGGAANATGDAAAETKTKDEAGDDGGGLGGLLGYGSGSDS</sequence>
<evidence type="ECO:0000256" key="2">
    <source>
        <dbReference type="ARBA" id="ARBA00023242"/>
    </source>
</evidence>
<feature type="compositionally biased region" description="Gly residues" evidence="3">
    <location>
        <begin position="252"/>
        <end position="268"/>
    </location>
</feature>
<dbReference type="PANTHER" id="PTHR13495">
    <property type="entry name" value="NEFA-INTERACTING NUCLEAR PROTEIN NIP30"/>
    <property type="match status" value="1"/>
</dbReference>
<evidence type="ECO:0000256" key="1">
    <source>
        <dbReference type="ARBA" id="ARBA00004123"/>
    </source>
</evidence>
<dbReference type="InterPro" id="IPR019331">
    <property type="entry name" value="FAM192A/Fyv6_N"/>
</dbReference>
<keyword evidence="2" id="KW-0539">Nucleus</keyword>
<proteinExistence type="predicted"/>
<protein>
    <recommendedName>
        <fullName evidence="4">FAM192A/Fyv6 N-terminal domain-containing protein</fullName>
    </recommendedName>
</protein>
<dbReference type="Pfam" id="PF10187">
    <property type="entry name" value="FAM192A_Fyv6_N"/>
    <property type="match status" value="1"/>
</dbReference>
<evidence type="ECO:0000256" key="3">
    <source>
        <dbReference type="SAM" id="MobiDB-lite"/>
    </source>
</evidence>
<organism evidence="5">
    <name type="scientific">Micromonas pusilla</name>
    <name type="common">Picoplanktonic green alga</name>
    <name type="synonym">Chromulina pusilla</name>
    <dbReference type="NCBI Taxonomy" id="38833"/>
    <lineage>
        <taxon>Eukaryota</taxon>
        <taxon>Viridiplantae</taxon>
        <taxon>Chlorophyta</taxon>
        <taxon>Mamiellophyceae</taxon>
        <taxon>Mamiellales</taxon>
        <taxon>Mamiellaceae</taxon>
        <taxon>Micromonas</taxon>
    </lineage>
</organism>
<evidence type="ECO:0000313" key="5">
    <source>
        <dbReference type="EMBL" id="CAD8451583.1"/>
    </source>
</evidence>
<name>A0A7S0DDM6_MICPS</name>
<dbReference type="EMBL" id="HBEN01014696">
    <property type="protein sequence ID" value="CAD8451583.1"/>
    <property type="molecule type" value="Transcribed_RNA"/>
</dbReference>
<feature type="region of interest" description="Disordered" evidence="3">
    <location>
        <begin position="139"/>
        <end position="268"/>
    </location>
</feature>
<evidence type="ECO:0000259" key="4">
    <source>
        <dbReference type="Pfam" id="PF10187"/>
    </source>
</evidence>
<gene>
    <name evidence="5" type="ORF">MSP1401_LOCUS12279</name>
</gene>
<accession>A0A7S0DDM6</accession>
<dbReference type="InterPro" id="IPR039845">
    <property type="entry name" value="FAM192A"/>
</dbReference>